<dbReference type="EMBL" id="AP007255">
    <property type="protein sequence ID" value="BAE52474.1"/>
    <property type="molecule type" value="Genomic_DNA"/>
</dbReference>
<accession>Q2W101</accession>
<gene>
    <name evidence="1" type="ordered locus">amb3670</name>
</gene>
<evidence type="ECO:0000313" key="1">
    <source>
        <dbReference type="EMBL" id="BAE52474.1"/>
    </source>
</evidence>
<keyword evidence="2" id="KW-1185">Reference proteome</keyword>
<sequence>MSTPFCSAAPPWAPPDLTSLTRHRAIIFPALQPFNTNLVNDPRAQKFLAYAGFKSFDILNFQHTSGYFHYPYALVSAGNANLNIVASQAEVSPAWRRNLLLGTTFLDSGGFSVATGQLSVQEYFQRRHQLWAWQDAFAQMGNVIVAGMDVPTAAFRRGVPGIPGYQNCHLRTESNILDQLRHRIAGLYRLLNVIQGLTGGYGPESLLYWYRHIKYLNEVRLWGEQACEGWALGGLWWLEPEDLLLLLWHMYHDGMLSGRNNWLHVFGVTDARMVAIFSLIQKALRYELRDPKFTISCDSSNPTKNMGKGGSRYLGTGNVVATQRLPDSSLKKDGAHRFPLLFAEGKVFPYTTAVPFSGFTPWQISATEDLLKGTVLEGTPLHSAYILQGDKANGGLNPLGQMAMAFVNTEAFLRQTYSVVDRYFVANERNLVPLIVQMLRSNRPEQWLPLIAFP</sequence>
<proteinExistence type="predicted"/>
<name>Q2W101_PARM1</name>
<dbReference type="Proteomes" id="UP000007058">
    <property type="component" value="Chromosome"/>
</dbReference>
<dbReference type="OrthoDB" id="7375704at2"/>
<evidence type="ECO:0000313" key="2">
    <source>
        <dbReference type="Proteomes" id="UP000007058"/>
    </source>
</evidence>
<organism evidence="1 2">
    <name type="scientific">Paramagnetospirillum magneticum (strain ATCC 700264 / AMB-1)</name>
    <name type="common">Magnetospirillum magneticum</name>
    <dbReference type="NCBI Taxonomy" id="342108"/>
    <lineage>
        <taxon>Bacteria</taxon>
        <taxon>Pseudomonadati</taxon>
        <taxon>Pseudomonadota</taxon>
        <taxon>Alphaproteobacteria</taxon>
        <taxon>Rhodospirillales</taxon>
        <taxon>Magnetospirillaceae</taxon>
        <taxon>Paramagnetospirillum</taxon>
    </lineage>
</organism>
<reference evidence="1 2" key="1">
    <citation type="journal article" date="2005" name="DNA Res.">
        <title>Complete genome sequence of the facultative anaerobic magnetotactic bacterium Magnetospirillum sp. strain AMB-1.</title>
        <authorList>
            <person name="Matsunaga T."/>
            <person name="Okamura Y."/>
            <person name="Fukuda Y."/>
            <person name="Wahyudi A.T."/>
            <person name="Murase Y."/>
            <person name="Takeyama H."/>
        </authorList>
    </citation>
    <scope>NUCLEOTIDE SEQUENCE [LARGE SCALE GENOMIC DNA]</scope>
    <source>
        <strain evidence="2">ATCC 700264 / AMB-1</strain>
    </source>
</reference>
<dbReference type="AlphaFoldDB" id="Q2W101"/>
<dbReference type="HOGENOM" id="CLU_602441_0_0_5"/>
<dbReference type="KEGG" id="mag:amb3670"/>
<protein>
    <submittedName>
        <fullName evidence="1">Uncharacterized protein</fullName>
    </submittedName>
</protein>
<dbReference type="RefSeq" id="WP_011386026.1">
    <property type="nucleotide sequence ID" value="NC_007626.1"/>
</dbReference>